<dbReference type="PANTHER" id="PTHR13379">
    <property type="entry name" value="UNCHARACTERIZED DUF1308"/>
    <property type="match status" value="1"/>
</dbReference>
<feature type="domain" description="DUF1308" evidence="2">
    <location>
        <begin position="798"/>
        <end position="857"/>
    </location>
</feature>
<dbReference type="VEuPathDB" id="TriTrypDB:LMJFC_250009300"/>
<protein>
    <recommendedName>
        <fullName evidence="2">DUF1308 domain-containing protein</fullName>
    </recommendedName>
</protein>
<feature type="compositionally biased region" description="Low complexity" evidence="1">
    <location>
        <begin position="147"/>
        <end position="161"/>
    </location>
</feature>
<reference evidence="3 4" key="2">
    <citation type="journal article" date="2011" name="Genome Res.">
        <title>Chromosome and gene copy number variation allow major structural change between species and strains of Leishmania.</title>
        <authorList>
            <person name="Rogers M.B."/>
            <person name="Hilley J.D."/>
            <person name="Dickens N.J."/>
            <person name="Wilkes J."/>
            <person name="Bates P.A."/>
            <person name="Depledge D.P."/>
            <person name="Harris D."/>
            <person name="Her Y."/>
            <person name="Herzyk P."/>
            <person name="Imamura H."/>
            <person name="Otto T.D."/>
            <person name="Sanders M."/>
            <person name="Seeger K."/>
            <person name="Dujardin J.C."/>
            <person name="Berriman M."/>
            <person name="Smith D.F."/>
            <person name="Hertz-Fowler C."/>
            <person name="Mottram J.C."/>
        </authorList>
    </citation>
    <scope>NUCLEOTIDE SEQUENCE [LARGE SCALE GENOMIC DNA]</scope>
    <source>
        <strain evidence="4">MHOM/IL/81/Friedlin</strain>
    </source>
</reference>
<gene>
    <name evidence="3" type="ORF">LMJF_25_0350</name>
</gene>
<reference evidence="3 4" key="1">
    <citation type="journal article" date="2005" name="Science">
        <title>The genome of the kinetoplastid parasite, Leishmania major.</title>
        <authorList>
            <person name="Ivens A.C."/>
            <person name="Peacock C.S."/>
            <person name="Worthey E.A."/>
            <person name="Murphy L."/>
            <person name="Aggarwal G."/>
            <person name="Berriman M."/>
            <person name="Sisk E."/>
            <person name="Rajandream M.A."/>
            <person name="Adlem E."/>
            <person name="Aert R."/>
            <person name="Anupama A."/>
            <person name="Apostolou Z."/>
            <person name="Attipoe P."/>
            <person name="Bason N."/>
            <person name="Bauser C."/>
            <person name="Beck A."/>
            <person name="Beverley S.M."/>
            <person name="Bianchettin G."/>
            <person name="Borzym K."/>
            <person name="Bothe G."/>
            <person name="Bruschi C.V."/>
            <person name="Collins M."/>
            <person name="Cadag E."/>
            <person name="Ciarloni L."/>
            <person name="Clayton C."/>
            <person name="Coulson R.M."/>
            <person name="Cronin A."/>
            <person name="Cruz A.K."/>
            <person name="Davies R.M."/>
            <person name="De Gaudenzi J."/>
            <person name="Dobson D.E."/>
            <person name="Duesterhoeft A."/>
            <person name="Fazelina G."/>
            <person name="Fosker N."/>
            <person name="Frasch A.C."/>
            <person name="Fraser A."/>
            <person name="Fuchs M."/>
            <person name="Gabel C."/>
            <person name="Goble A."/>
            <person name="Goffeau A."/>
            <person name="Harris D."/>
            <person name="Hertz-Fowler C."/>
            <person name="Hilbert H."/>
            <person name="Horn D."/>
            <person name="Huang Y."/>
            <person name="Klages S."/>
            <person name="Knights A."/>
            <person name="Kube M."/>
            <person name="Larke N."/>
            <person name="Litvin L."/>
            <person name="Lord A."/>
            <person name="Louie T."/>
            <person name="Marra M."/>
            <person name="Masuy D."/>
            <person name="Matthews K."/>
            <person name="Michaeli S."/>
            <person name="Mottram J.C."/>
            <person name="Muller-Auer S."/>
            <person name="Munden H."/>
            <person name="Nelson S."/>
            <person name="Norbertczak H."/>
            <person name="Oliver K."/>
            <person name="O'neil S."/>
            <person name="Pentony M."/>
            <person name="Pohl T.M."/>
            <person name="Price C."/>
            <person name="Purnelle B."/>
            <person name="Quail M.A."/>
            <person name="Rabbinowitsch E."/>
            <person name="Reinhardt R."/>
            <person name="Rieger M."/>
            <person name="Rinta J."/>
            <person name="Robben J."/>
            <person name="Robertson L."/>
            <person name="Ruiz J.C."/>
            <person name="Rutter S."/>
            <person name="Saunders D."/>
            <person name="Schafer M."/>
            <person name="Schein J."/>
            <person name="Schwartz D.C."/>
            <person name="Seeger K."/>
            <person name="Seyler A."/>
            <person name="Sharp S."/>
            <person name="Shin H."/>
            <person name="Sivam D."/>
            <person name="Squares R."/>
            <person name="Squares S."/>
            <person name="Tosato V."/>
            <person name="Vogt C."/>
            <person name="Volckaert G."/>
            <person name="Wambutt R."/>
            <person name="Warren T."/>
            <person name="Wedler H."/>
            <person name="Woodward J."/>
            <person name="Zhou S."/>
            <person name="Zimmermann W."/>
            <person name="Smith D.F."/>
            <person name="Blackwell J.M."/>
            <person name="Stuart K.D."/>
            <person name="Barrell B."/>
            <person name="Myler P.J."/>
        </authorList>
    </citation>
    <scope>NUCLEOTIDE SEQUENCE [LARGE SCALE GENOMIC DNA]</scope>
    <source>
        <strain evidence="4">MHOM/IL/81/Friedlin</strain>
    </source>
</reference>
<feature type="compositionally biased region" description="Polar residues" evidence="1">
    <location>
        <begin position="163"/>
        <end position="174"/>
    </location>
</feature>
<keyword evidence="4" id="KW-1185">Reference proteome</keyword>
<sequence length="874" mass="94846">MRVRRDSLRHPYSDKSTLVSKGHLLPGFLFASHCPEVVRVRVGATDLSLRRLHALSSSSVPPLTLSLGGSSVSLVPRCTPHRRTPHDVRGGELLRTQTLTHLPLSRRLPTARLLSISLRTFIMDQLYEAMPIRSSGDDEDALEASRLDVSSHASSASSRSRSCTHSADATSPVSSDAAGEAPGGDTDTFGKDLYAAQHGQGQGHGRHQEVFTTSSSPHALCAFLVQLLRVAEDLHSRLECLLADKVAFVSTATPYSQTSHPENDSRGSQTISGRARASRQRLTSSAYKGIAKLRSRLRKETANVRRAVEGLSAAGCTHVRPSSTSPDSLVVPPAIFEAAVACAQCNSLSHYDGVITCLERERDITGVYVPVSGHVGPLQYAPSASMSRSNTAHRPSFRGHMRIEVDVVSSSEHRWIKVKTTTARNLELEAEALEVNGATPFTDMLLALVERAKRICLPHRRAAQVAVVLLHPPPPALEKFFAAHGVVWASLSADHTAQVLRRRIRAQGPQVAPARSATTWIPPLAPSPAVICLDTTALVTLCSQSCYEDGLPHNVRMERLAPFRVLREQQRKEVVECRAVVEVLEPALRSHTVWYTRDVLEQMIRHALLLQCDNAAADAEPSVAVKQPGQAIPAVLIVPTELDWLGPLEAAARERFSDSADENAHKGTAIATATAAAPSATVPLDESTLLVEYSGRAERAAASALPSSHQQPNWVMADITYEEFKWILETIAGPREIARAARLLRLVSVVDTTFLRHHICSGGGYEGGDGAPSVTGRATAAPHSCPWPPPPPIFTSVEYLRLSGKVSLRNKIVFGLADAVNAIIVTANEQVCHAAREQGVHIEACFHPSRSLTEQKMYRLQRRDGPRKPPVITP</sequence>
<dbReference type="EMBL" id="FR796421">
    <property type="protein sequence ID" value="CAJ04625.1"/>
    <property type="molecule type" value="Genomic_DNA"/>
</dbReference>
<evidence type="ECO:0000259" key="2">
    <source>
        <dbReference type="Pfam" id="PF07000"/>
    </source>
</evidence>
<dbReference type="RefSeq" id="XP_001683788.1">
    <property type="nucleotide sequence ID" value="XM_001683736.1"/>
</dbReference>
<feature type="region of interest" description="Disordered" evidence="1">
    <location>
        <begin position="138"/>
        <end position="191"/>
    </location>
</feature>
<evidence type="ECO:0000256" key="1">
    <source>
        <dbReference type="SAM" id="MobiDB-lite"/>
    </source>
</evidence>
<feature type="region of interest" description="Disordered" evidence="1">
    <location>
        <begin position="253"/>
        <end position="282"/>
    </location>
</feature>
<dbReference type="STRING" id="5664.Q4QA60"/>
<dbReference type="InParanoid" id="Q4QA60"/>
<dbReference type="OMA" id="EHRWIKV"/>
<dbReference type="eggNOG" id="ENOG502SKCK">
    <property type="taxonomic scope" value="Eukaryota"/>
</dbReference>
<proteinExistence type="predicted"/>
<dbReference type="HOGENOM" id="CLU_328858_0_0_1"/>
<dbReference type="InterPro" id="IPR010733">
    <property type="entry name" value="DUF1308"/>
</dbReference>
<evidence type="ECO:0000313" key="4">
    <source>
        <dbReference type="Proteomes" id="UP000000542"/>
    </source>
</evidence>
<dbReference type="KEGG" id="lma:LMJF_25_0350"/>
<feature type="compositionally biased region" description="Polar residues" evidence="1">
    <location>
        <begin position="253"/>
        <end position="272"/>
    </location>
</feature>
<organism evidence="3 4">
    <name type="scientific">Leishmania major</name>
    <dbReference type="NCBI Taxonomy" id="5664"/>
    <lineage>
        <taxon>Eukaryota</taxon>
        <taxon>Discoba</taxon>
        <taxon>Euglenozoa</taxon>
        <taxon>Kinetoplastea</taxon>
        <taxon>Metakinetoplastina</taxon>
        <taxon>Trypanosomatida</taxon>
        <taxon>Trypanosomatidae</taxon>
        <taxon>Leishmaniinae</taxon>
        <taxon>Leishmania</taxon>
    </lineage>
</organism>
<accession>Q4QA60</accession>
<dbReference type="VEuPathDB" id="TriTrypDB:LMJLV39_250009100"/>
<dbReference type="GeneID" id="5652444"/>
<dbReference type="PANTHER" id="PTHR13379:SF0">
    <property type="entry name" value="UPF0415 PROTEIN C7ORF25"/>
    <property type="match status" value="1"/>
</dbReference>
<name>Q4QA60_LEIMA</name>
<dbReference type="VEuPathDB" id="TriTrypDB:LmjF.25.0350"/>
<dbReference type="Pfam" id="PF07000">
    <property type="entry name" value="DUF1308"/>
    <property type="match status" value="1"/>
</dbReference>
<dbReference type="Proteomes" id="UP000000542">
    <property type="component" value="Chromosome 25"/>
</dbReference>
<dbReference type="AlphaFoldDB" id="Q4QA60"/>
<dbReference type="VEuPathDB" id="TriTrypDB:LMJSD75_250009100"/>
<evidence type="ECO:0000313" key="3">
    <source>
        <dbReference type="EMBL" id="CAJ04625.1"/>
    </source>
</evidence>